<dbReference type="GO" id="GO:0030170">
    <property type="term" value="F:pyridoxal phosphate binding"/>
    <property type="evidence" value="ECO:0007669"/>
    <property type="project" value="InterPro"/>
</dbReference>
<dbReference type="Gene3D" id="3.40.640.10">
    <property type="entry name" value="Type I PLP-dependent aspartate aminotransferase-like (Major domain)"/>
    <property type="match status" value="1"/>
</dbReference>
<dbReference type="OrthoDB" id="9802601at2"/>
<dbReference type="EMBL" id="MRVI01000001">
    <property type="protein sequence ID" value="OOC63074.1"/>
    <property type="molecule type" value="Genomic_DNA"/>
</dbReference>
<reference evidence="8" key="1">
    <citation type="submission" date="2016-08" db="EMBL/GenBank/DDBJ databases">
        <title>Complete Genome Seqeunce of Paenibacillus sp. nov. IHBB 9852 from high altitute lake of Indian trans-Himalayas.</title>
        <authorList>
            <person name="Kiran S."/>
            <person name="Swarnkar M.K."/>
            <person name="Rana A."/>
            <person name="Tewari R."/>
            <person name="Gulati A."/>
        </authorList>
    </citation>
    <scope>NUCLEOTIDE SEQUENCE [LARGE SCALE GENOMIC DNA]</scope>
    <source>
        <strain evidence="8">IHBB 9852</strain>
    </source>
</reference>
<dbReference type="GO" id="GO:1901605">
    <property type="term" value="P:alpha-amino acid metabolic process"/>
    <property type="evidence" value="ECO:0007669"/>
    <property type="project" value="TreeGrafter"/>
</dbReference>
<evidence type="ECO:0000256" key="1">
    <source>
        <dbReference type="ARBA" id="ARBA00001933"/>
    </source>
</evidence>
<evidence type="ECO:0000256" key="3">
    <source>
        <dbReference type="ARBA" id="ARBA00011738"/>
    </source>
</evidence>
<evidence type="ECO:0000259" key="7">
    <source>
        <dbReference type="Pfam" id="PF00155"/>
    </source>
</evidence>
<keyword evidence="6" id="KW-0663">Pyridoxal phosphate</keyword>
<name>A0A1B2E457_9BACL</name>
<dbReference type="InterPro" id="IPR015421">
    <property type="entry name" value="PyrdxlP-dep_Trfase_major"/>
</dbReference>
<evidence type="ECO:0000313" key="8">
    <source>
        <dbReference type="EMBL" id="ANY74754.1"/>
    </source>
</evidence>
<dbReference type="GO" id="GO:0008483">
    <property type="term" value="F:transaminase activity"/>
    <property type="evidence" value="ECO:0007669"/>
    <property type="project" value="UniProtKB-KW"/>
</dbReference>
<evidence type="ECO:0000256" key="4">
    <source>
        <dbReference type="ARBA" id="ARBA00022576"/>
    </source>
</evidence>
<evidence type="ECO:0000313" key="9">
    <source>
        <dbReference type="EMBL" id="OOC63074.1"/>
    </source>
</evidence>
<dbReference type="InterPro" id="IPR050859">
    <property type="entry name" value="Class-I_PLP-dep_aminotransf"/>
</dbReference>
<dbReference type="RefSeq" id="WP_077567827.1">
    <property type="nucleotide sequence ID" value="NZ_CP016809.1"/>
</dbReference>
<sequence>MQYSFASRAQTLLSSPLRNIRELAKRDSFISLAEELPAEELFPMHSLAEAATSVLTADPEALQYGEAEGYRPLREWLSRDLAKRKGLSVQAGNILLTTGTQQAIDLLVRVYVEPGDAVLVENPTSPGLLQVLRLQGAEIVPVPGDSSGMLPDRLAPLIRKHRPKLLMAAPNFTNPTGVMWSLERRTQVLELCVQHGLLIVEDDSYGDLYFGAAGGQDRKQREQRLPSLFSLEEKQGEHVLYVGSFSKTVAPALRTGWAAGSSQVIEMMTAVKQMADWQSSMLNQRMLHHLLESNHFKLEDHIEMLNREYATRLKLMVELLKRSAWKDAKYEVPSGGMFLWVELPPGLNGDALLRAALMKGAAFLPGSMCSAGGENAECIRLNFTHPGRDELLLGMNLISEAVMEFTARN</sequence>
<gene>
    <name evidence="9" type="ORF">BBD40_15070</name>
    <name evidence="8" type="ORF">BBD41_20540</name>
</gene>
<evidence type="ECO:0000256" key="2">
    <source>
        <dbReference type="ARBA" id="ARBA00007441"/>
    </source>
</evidence>
<dbReference type="AlphaFoldDB" id="A0A1B2E457"/>
<evidence type="ECO:0000313" key="10">
    <source>
        <dbReference type="Proteomes" id="UP000189059"/>
    </source>
</evidence>
<comment type="subunit">
    <text evidence="3">Homodimer.</text>
</comment>
<proteinExistence type="inferred from homology"/>
<dbReference type="InterPro" id="IPR004839">
    <property type="entry name" value="Aminotransferase_I/II_large"/>
</dbReference>
<keyword evidence="4" id="KW-0032">Aminotransferase</keyword>
<evidence type="ECO:0000256" key="5">
    <source>
        <dbReference type="ARBA" id="ARBA00022679"/>
    </source>
</evidence>
<feature type="domain" description="Aminotransferase class I/classII large" evidence="7">
    <location>
        <begin position="41"/>
        <end position="385"/>
    </location>
</feature>
<dbReference type="InterPro" id="IPR015422">
    <property type="entry name" value="PyrdxlP-dep_Trfase_small"/>
</dbReference>
<dbReference type="KEGG" id="pib:BBD41_20540"/>
<keyword evidence="5" id="KW-0808">Transferase</keyword>
<dbReference type="Gene3D" id="3.90.1150.10">
    <property type="entry name" value="Aspartate Aminotransferase, domain 1"/>
    <property type="match status" value="1"/>
</dbReference>
<comment type="similarity">
    <text evidence="2">Belongs to the class-I pyridoxal-phosphate-dependent aminotransferase family.</text>
</comment>
<dbReference type="SUPFAM" id="SSF53383">
    <property type="entry name" value="PLP-dependent transferases"/>
    <property type="match status" value="1"/>
</dbReference>
<organism evidence="8">
    <name type="scientific">Paenibacillus ihbetae</name>
    <dbReference type="NCBI Taxonomy" id="1870820"/>
    <lineage>
        <taxon>Bacteria</taxon>
        <taxon>Bacillati</taxon>
        <taxon>Bacillota</taxon>
        <taxon>Bacilli</taxon>
        <taxon>Bacillales</taxon>
        <taxon>Paenibacillaceae</taxon>
        <taxon>Paenibacillus</taxon>
    </lineage>
</organism>
<accession>A0A1B2E457</accession>
<dbReference type="Pfam" id="PF00155">
    <property type="entry name" value="Aminotran_1_2"/>
    <property type="match status" value="1"/>
</dbReference>
<evidence type="ECO:0000256" key="6">
    <source>
        <dbReference type="ARBA" id="ARBA00022898"/>
    </source>
</evidence>
<dbReference type="Proteomes" id="UP000189059">
    <property type="component" value="Unassembled WGS sequence"/>
</dbReference>
<dbReference type="FunFam" id="3.40.640.10:FF:000053">
    <property type="entry name" value="Aminotransferase, class I"/>
    <property type="match status" value="1"/>
</dbReference>
<dbReference type="CDD" id="cd00609">
    <property type="entry name" value="AAT_like"/>
    <property type="match status" value="1"/>
</dbReference>
<keyword evidence="10" id="KW-1185">Reference proteome</keyword>
<dbReference type="EMBL" id="CP016809">
    <property type="protein sequence ID" value="ANY74754.1"/>
    <property type="molecule type" value="Genomic_DNA"/>
</dbReference>
<comment type="cofactor">
    <cofactor evidence="1">
        <name>pyridoxal 5'-phosphate</name>
        <dbReference type="ChEBI" id="CHEBI:597326"/>
    </cofactor>
</comment>
<dbReference type="PANTHER" id="PTHR42790">
    <property type="entry name" value="AMINOTRANSFERASE"/>
    <property type="match status" value="1"/>
</dbReference>
<protein>
    <submittedName>
        <fullName evidence="8">Transcriptional regulator</fullName>
    </submittedName>
</protein>
<dbReference type="InterPro" id="IPR015424">
    <property type="entry name" value="PyrdxlP-dep_Trfase"/>
</dbReference>
<dbReference type="PANTHER" id="PTHR42790:SF19">
    <property type="entry name" value="KYNURENINE_ALPHA-AMINOADIPATE AMINOTRANSFERASE, MITOCHONDRIAL"/>
    <property type="match status" value="1"/>
</dbReference>
<reference evidence="9 10" key="2">
    <citation type="submission" date="2016-12" db="EMBL/GenBank/DDBJ databases">
        <title>Genome sequencing and description of Paenibacillus sp. nov. from high altitude lake in the Indian Trans- Himalayas.</title>
        <authorList>
            <person name="Kiran S."/>
            <person name="Swarnkar M.K."/>
            <person name="Rana A."/>
            <person name="Tewari R."/>
            <person name="Gulati A."/>
        </authorList>
    </citation>
    <scope>NUCLEOTIDE SEQUENCE [LARGE SCALE GENOMIC DNA]</scope>
    <source>
        <strain evidence="9 10">IHBB 9951</strain>
    </source>
</reference>